<keyword evidence="3" id="KW-0597">Phosphoprotein</keyword>
<dbReference type="RefSeq" id="WP_100305063.1">
    <property type="nucleotide sequence ID" value="NZ_PGET01000001.1"/>
</dbReference>
<dbReference type="InterPro" id="IPR001789">
    <property type="entry name" value="Sig_transdc_resp-reg_receiver"/>
</dbReference>
<dbReference type="InterPro" id="IPR007492">
    <property type="entry name" value="LytTR_DNA-bd_dom"/>
</dbReference>
<dbReference type="Proteomes" id="UP000231092">
    <property type="component" value="Unassembled WGS sequence"/>
</dbReference>
<sequence length="255" mass="29941">MLKIALCDDNPHSNKKYAEFISQIAKKNKIEIVISCFDSGESLLFRYADTPEQIDIIYMDILMDKTDGMETALKLRDRGCEAQIVFLTSSEDYVYDAFDVNAVQYLIKDDTNIDKFELVFLKAVKLASMREEELFTFEFDGETGVIPIRQISYFEIWQRLVTVHYCDGKTAKFYGSMEQLEERLRRKDFVRSHRSFLVHLPYIAMFRHQSLLLRTGEDVPVGVTYMQNFKRTFSDYIARFHIYGSRNVKEKEGEK</sequence>
<dbReference type="Gene3D" id="2.40.50.1020">
    <property type="entry name" value="LytTr DNA-binding domain"/>
    <property type="match status" value="1"/>
</dbReference>
<feature type="domain" description="HTH LytTR-type" evidence="5">
    <location>
        <begin position="135"/>
        <end position="235"/>
    </location>
</feature>
<reference evidence="6 7" key="1">
    <citation type="submission" date="2017-11" db="EMBL/GenBank/DDBJ databases">
        <title>Understudied soil microbes with underappreciated capabilities: Untangling the Clostridium saccharolyticum group.</title>
        <authorList>
            <person name="Leschine S."/>
        </authorList>
    </citation>
    <scope>NUCLEOTIDE SEQUENCE [LARGE SCALE GENOMIC DNA]</scope>
    <source>
        <strain evidence="6 7">18A</strain>
    </source>
</reference>
<evidence type="ECO:0000259" key="4">
    <source>
        <dbReference type="PROSITE" id="PS50110"/>
    </source>
</evidence>
<feature type="domain" description="Response regulatory" evidence="4">
    <location>
        <begin position="3"/>
        <end position="123"/>
    </location>
</feature>
<gene>
    <name evidence="6" type="ORF">H171_2090</name>
</gene>
<evidence type="ECO:0000259" key="5">
    <source>
        <dbReference type="PROSITE" id="PS50930"/>
    </source>
</evidence>
<evidence type="ECO:0000256" key="2">
    <source>
        <dbReference type="ARBA" id="ARBA00024867"/>
    </source>
</evidence>
<evidence type="ECO:0000313" key="7">
    <source>
        <dbReference type="Proteomes" id="UP000231092"/>
    </source>
</evidence>
<dbReference type="SMART" id="SM00448">
    <property type="entry name" value="REC"/>
    <property type="match status" value="1"/>
</dbReference>
<dbReference type="SMART" id="SM00850">
    <property type="entry name" value="LytTR"/>
    <property type="match status" value="1"/>
</dbReference>
<protein>
    <recommendedName>
        <fullName evidence="1">Stage 0 sporulation protein A homolog</fullName>
    </recommendedName>
</protein>
<dbReference type="PROSITE" id="PS50110">
    <property type="entry name" value="RESPONSE_REGULATORY"/>
    <property type="match status" value="1"/>
</dbReference>
<feature type="modified residue" description="4-aspartylphosphate" evidence="3">
    <location>
        <position position="60"/>
    </location>
</feature>
<dbReference type="Pfam" id="PF04397">
    <property type="entry name" value="LytTR"/>
    <property type="match status" value="1"/>
</dbReference>
<dbReference type="SUPFAM" id="SSF52172">
    <property type="entry name" value="CheY-like"/>
    <property type="match status" value="1"/>
</dbReference>
<dbReference type="OrthoDB" id="9779387at2"/>
<dbReference type="Gene3D" id="3.40.50.2300">
    <property type="match status" value="1"/>
</dbReference>
<dbReference type="AlphaFoldDB" id="A0A2M8Z570"/>
<comment type="caution">
    <text evidence="6">The sequence shown here is derived from an EMBL/GenBank/DDBJ whole genome shotgun (WGS) entry which is preliminary data.</text>
</comment>
<name>A0A2M8Z570_9FIRM</name>
<dbReference type="PANTHER" id="PTHR37299">
    <property type="entry name" value="TRANSCRIPTIONAL REGULATOR-RELATED"/>
    <property type="match status" value="1"/>
</dbReference>
<dbReference type="PANTHER" id="PTHR37299:SF1">
    <property type="entry name" value="STAGE 0 SPORULATION PROTEIN A HOMOLOG"/>
    <property type="match status" value="1"/>
</dbReference>
<dbReference type="Pfam" id="PF00072">
    <property type="entry name" value="Response_reg"/>
    <property type="match status" value="1"/>
</dbReference>
<proteinExistence type="predicted"/>
<dbReference type="EMBL" id="PGET01000001">
    <property type="protein sequence ID" value="PJJ28580.1"/>
    <property type="molecule type" value="Genomic_DNA"/>
</dbReference>
<dbReference type="InterPro" id="IPR011006">
    <property type="entry name" value="CheY-like_superfamily"/>
</dbReference>
<evidence type="ECO:0000256" key="1">
    <source>
        <dbReference type="ARBA" id="ARBA00018672"/>
    </source>
</evidence>
<dbReference type="GO" id="GO:0003677">
    <property type="term" value="F:DNA binding"/>
    <property type="evidence" value="ECO:0007669"/>
    <property type="project" value="InterPro"/>
</dbReference>
<accession>A0A2M8Z570</accession>
<evidence type="ECO:0000256" key="3">
    <source>
        <dbReference type="PROSITE-ProRule" id="PRU00169"/>
    </source>
</evidence>
<organism evidence="6 7">
    <name type="scientific">[Clostridium] celerecrescens 18A</name>
    <dbReference type="NCBI Taxonomy" id="1286362"/>
    <lineage>
        <taxon>Bacteria</taxon>
        <taxon>Bacillati</taxon>
        <taxon>Bacillota</taxon>
        <taxon>Clostridia</taxon>
        <taxon>Lachnospirales</taxon>
        <taxon>Lachnospiraceae</taxon>
        <taxon>Lacrimispora</taxon>
    </lineage>
</organism>
<dbReference type="PROSITE" id="PS50930">
    <property type="entry name" value="HTH_LYTTR"/>
    <property type="match status" value="1"/>
</dbReference>
<dbReference type="InterPro" id="IPR046947">
    <property type="entry name" value="LytR-like"/>
</dbReference>
<dbReference type="GO" id="GO:0000156">
    <property type="term" value="F:phosphorelay response regulator activity"/>
    <property type="evidence" value="ECO:0007669"/>
    <property type="project" value="InterPro"/>
</dbReference>
<comment type="function">
    <text evidence="2">May play the central regulatory role in sporulation. It may be an element of the effector pathway responsible for the activation of sporulation genes in response to nutritional stress. Spo0A may act in concert with spo0H (a sigma factor) to control the expression of some genes that are critical to the sporulation process.</text>
</comment>
<evidence type="ECO:0000313" key="6">
    <source>
        <dbReference type="EMBL" id="PJJ28580.1"/>
    </source>
</evidence>